<dbReference type="InterPro" id="IPR051179">
    <property type="entry name" value="WD_repeat_multifunction"/>
</dbReference>
<feature type="repeat" description="WD" evidence="3">
    <location>
        <begin position="329"/>
        <end position="351"/>
    </location>
</feature>
<keyword evidence="2" id="KW-0677">Repeat</keyword>
<dbReference type="PROSITE" id="PS50294">
    <property type="entry name" value="WD_REPEATS_REGION"/>
    <property type="match status" value="1"/>
</dbReference>
<feature type="region of interest" description="Disordered" evidence="4">
    <location>
        <begin position="621"/>
        <end position="659"/>
    </location>
</feature>
<evidence type="ECO:0000256" key="4">
    <source>
        <dbReference type="SAM" id="MobiDB-lite"/>
    </source>
</evidence>
<dbReference type="EMBL" id="KV454539">
    <property type="protein sequence ID" value="ODV68336.1"/>
    <property type="molecule type" value="Genomic_DNA"/>
</dbReference>
<evidence type="ECO:0000256" key="1">
    <source>
        <dbReference type="ARBA" id="ARBA00022574"/>
    </source>
</evidence>
<keyword evidence="1 3" id="KW-0853">WD repeat</keyword>
<evidence type="ECO:0000256" key="2">
    <source>
        <dbReference type="ARBA" id="ARBA00022737"/>
    </source>
</evidence>
<dbReference type="Pfam" id="PF00400">
    <property type="entry name" value="WD40"/>
    <property type="match status" value="2"/>
</dbReference>
<gene>
    <name evidence="5" type="ORF">HYPBUDRAFT_160278</name>
</gene>
<dbReference type="PROSITE" id="PS50082">
    <property type="entry name" value="WD_REPEATS_2"/>
    <property type="match status" value="2"/>
</dbReference>
<dbReference type="InterPro" id="IPR001680">
    <property type="entry name" value="WD40_rpt"/>
</dbReference>
<keyword evidence="6" id="KW-1185">Reference proteome</keyword>
<dbReference type="SUPFAM" id="SSF50978">
    <property type="entry name" value="WD40 repeat-like"/>
    <property type="match status" value="1"/>
</dbReference>
<protein>
    <submittedName>
        <fullName evidence="5">WD40 repeat-like protein</fullName>
    </submittedName>
</protein>
<dbReference type="AlphaFoldDB" id="A0A1E4RM67"/>
<accession>A0A1E4RM67</accession>
<dbReference type="GeneID" id="30997026"/>
<feature type="compositionally biased region" description="Acidic residues" evidence="4">
    <location>
        <begin position="649"/>
        <end position="659"/>
    </location>
</feature>
<dbReference type="STRING" id="984485.A0A1E4RM67"/>
<dbReference type="InterPro" id="IPR036322">
    <property type="entry name" value="WD40_repeat_dom_sf"/>
</dbReference>
<reference evidence="6" key="1">
    <citation type="submission" date="2016-05" db="EMBL/GenBank/DDBJ databases">
        <title>Comparative genomics of biotechnologically important yeasts.</title>
        <authorList>
            <consortium name="DOE Joint Genome Institute"/>
            <person name="Riley R."/>
            <person name="Haridas S."/>
            <person name="Wolfe K.H."/>
            <person name="Lopes M.R."/>
            <person name="Hittinger C.T."/>
            <person name="Goker M."/>
            <person name="Salamov A."/>
            <person name="Wisecaver J."/>
            <person name="Long T.M."/>
            <person name="Aerts A.L."/>
            <person name="Barry K."/>
            <person name="Choi C."/>
            <person name="Clum A."/>
            <person name="Coughlan A.Y."/>
            <person name="Deshpande S."/>
            <person name="Douglass A.P."/>
            <person name="Hanson S.J."/>
            <person name="Klenk H.-P."/>
            <person name="Labutti K."/>
            <person name="Lapidus A."/>
            <person name="Lindquist E."/>
            <person name="Lipzen A."/>
            <person name="Meier-Kolthoff J.P."/>
            <person name="Ohm R.A."/>
            <person name="Otillar R.P."/>
            <person name="Pangilinan J."/>
            <person name="Peng Y."/>
            <person name="Rokas A."/>
            <person name="Rosa C.A."/>
            <person name="Scheuner C."/>
            <person name="Sibirny A.A."/>
            <person name="Slot J.C."/>
            <person name="Stielow J.B."/>
            <person name="Sun H."/>
            <person name="Kurtzman C.P."/>
            <person name="Blackwell M."/>
            <person name="Grigoriev I.V."/>
            <person name="Jeffries T.W."/>
        </authorList>
    </citation>
    <scope>NUCLEOTIDE SEQUENCE [LARGE SCALE GENOMIC DNA]</scope>
    <source>
        <strain evidence="6">NRRL Y-1933</strain>
    </source>
</reference>
<dbReference type="Proteomes" id="UP000095085">
    <property type="component" value="Unassembled WGS sequence"/>
</dbReference>
<evidence type="ECO:0000313" key="6">
    <source>
        <dbReference type="Proteomes" id="UP000095085"/>
    </source>
</evidence>
<feature type="repeat" description="WD" evidence="3">
    <location>
        <begin position="352"/>
        <end position="385"/>
    </location>
</feature>
<dbReference type="PANTHER" id="PTHR19857">
    <property type="entry name" value="MITOCHONDRIAL DIVISION PROTEIN 1-RELATED"/>
    <property type="match status" value="1"/>
</dbReference>
<dbReference type="SMART" id="SM00320">
    <property type="entry name" value="WD40"/>
    <property type="match status" value="4"/>
</dbReference>
<dbReference type="Gene3D" id="2.130.10.10">
    <property type="entry name" value="YVTN repeat-like/Quinoprotein amine dehydrogenase"/>
    <property type="match status" value="1"/>
</dbReference>
<evidence type="ECO:0000313" key="5">
    <source>
        <dbReference type="EMBL" id="ODV68336.1"/>
    </source>
</evidence>
<dbReference type="RefSeq" id="XP_020077403.1">
    <property type="nucleotide sequence ID" value="XM_020222477.1"/>
</dbReference>
<dbReference type="OrthoDB" id="361494at2759"/>
<evidence type="ECO:0000256" key="3">
    <source>
        <dbReference type="PROSITE-ProRule" id="PRU00221"/>
    </source>
</evidence>
<dbReference type="InterPro" id="IPR015943">
    <property type="entry name" value="WD40/YVTN_repeat-like_dom_sf"/>
</dbReference>
<proteinExistence type="predicted"/>
<sequence length="659" mass="74442">MTEFYEPTLLFRQNAMKRYSCPLSPIASVSTLDVSSTLTGSSEMSRLSKTVSPQWMLNQNNPKDTEVLSKTCALNRLNIKSNYWQIPDNDMNLTAMAINKKETDTPIMAISSGNREQNLYIYELDILNNYLTHHNTISLPNIHSMKWVPDTNTQNSKYLLTGNNKGYAHLVSIPTPNLYKTYTLSEEDEENESAEIVKRFNHRKHLKSINKNPSLLAHQQTNISKLGFSKFDKNLLSIYDDNLFLWDMKQVDSLYKPKPIMISSINGLTNFDTTSTSENVIGVCGKFGVSLFDTRDPKFSVPSLVIKSAGRKKLSANIMRWSDNNAYVFASGHIDGNIRLWDVRKQDCFATLHGHQLQVTNLEWNQQDLFSGANDGNIIHWDLTSDIKTGDSFSDDSNNLKNCSLKEGIDSVKFNPQKNSLQDKLLERQCGTTLPASNTKIVGMSSVKGSDSDDLKILSIDGSSFFGVHSKIYEAVNVNINTEKLYYTKEDVALLVNEHSNSTLLNSCDSIDQVTKPLAISRKPTTKLINNDSEDTLLSHEPQQIDYKLDINVDDFDHEDDYEDPDSSQEFNFNSNTIYETPNNDSVYSVDLQPRYLESPNISTDETTNTDFDASIETLSTNPTIMEQPIPEKETPDVSNDFPLLAINFDDDEDAEEKK</sequence>
<organism evidence="5 6">
    <name type="scientific">Hyphopichia burtonii NRRL Y-1933</name>
    <dbReference type="NCBI Taxonomy" id="984485"/>
    <lineage>
        <taxon>Eukaryota</taxon>
        <taxon>Fungi</taxon>
        <taxon>Dikarya</taxon>
        <taxon>Ascomycota</taxon>
        <taxon>Saccharomycotina</taxon>
        <taxon>Pichiomycetes</taxon>
        <taxon>Debaryomycetaceae</taxon>
        <taxon>Hyphopichia</taxon>
    </lineage>
</organism>
<name>A0A1E4RM67_9ASCO</name>